<keyword evidence="1" id="KW-0812">Transmembrane</keyword>
<organism evidence="2">
    <name type="scientific">Sylvanvirus sp</name>
    <dbReference type="NCBI Taxonomy" id="2487774"/>
    <lineage>
        <taxon>Viruses</taxon>
    </lineage>
</organism>
<name>A0A3G5AIF7_9VIRU</name>
<reference evidence="2" key="1">
    <citation type="submission" date="2018-10" db="EMBL/GenBank/DDBJ databases">
        <title>Hidden diversity of soil giant viruses.</title>
        <authorList>
            <person name="Schulz F."/>
            <person name="Alteio L."/>
            <person name="Goudeau D."/>
            <person name="Ryan E.M."/>
            <person name="Malmstrom R.R."/>
            <person name="Blanchard J."/>
            <person name="Woyke T."/>
        </authorList>
    </citation>
    <scope>NUCLEOTIDE SEQUENCE</scope>
    <source>
        <strain evidence="2">SYV1</strain>
    </source>
</reference>
<evidence type="ECO:0000256" key="1">
    <source>
        <dbReference type="SAM" id="Phobius"/>
    </source>
</evidence>
<feature type="transmembrane region" description="Helical" evidence="1">
    <location>
        <begin position="26"/>
        <end position="46"/>
    </location>
</feature>
<accession>A0A3G5AIF7</accession>
<evidence type="ECO:0000313" key="2">
    <source>
        <dbReference type="EMBL" id="AYV86956.1"/>
    </source>
</evidence>
<protein>
    <submittedName>
        <fullName evidence="2">Uncharacterized protein</fullName>
    </submittedName>
</protein>
<gene>
    <name evidence="2" type="ORF">Sylvanvirus15_18</name>
</gene>
<dbReference type="EMBL" id="MK072521">
    <property type="protein sequence ID" value="AYV86956.1"/>
    <property type="molecule type" value="Genomic_DNA"/>
</dbReference>
<keyword evidence="1" id="KW-0472">Membrane</keyword>
<sequence>MKAHMKNETELEEVEFIDQAEREMDIYLNDSVLVCNFYLLVCLVYFSSRK</sequence>
<keyword evidence="1" id="KW-1133">Transmembrane helix</keyword>
<proteinExistence type="predicted"/>